<dbReference type="EMBL" id="JBHLUD010000002">
    <property type="protein sequence ID" value="MFC0541872.1"/>
    <property type="molecule type" value="Genomic_DNA"/>
</dbReference>
<protein>
    <submittedName>
        <fullName evidence="1">Uncharacterized protein</fullName>
    </submittedName>
</protein>
<sequence>MTAARADRGRAPRVAVIVDATGRETAEFGGLAGIDTVVMSVSDAERELPSDVEAVYLAGADQDCARRLQADLSAEWVIPCLTREEMTAVALAAQLLAMLARTGTEPANARVVIVESAAIPTLRPVLVAAGVGEITSWRARDAQTFPLRRVARGADAVIDPVGGSTPLLDAVPGHGRPALITVHDPAQVLLALPGLLWALWQVPAARPDAATFRACAHAVAACTALGHRLPDPADPELTRTVMRLAVRALATPEEF</sequence>
<organism evidence="1 2">
    <name type="scientific">Kutzneria chonburiensis</name>
    <dbReference type="NCBI Taxonomy" id="1483604"/>
    <lineage>
        <taxon>Bacteria</taxon>
        <taxon>Bacillati</taxon>
        <taxon>Actinomycetota</taxon>
        <taxon>Actinomycetes</taxon>
        <taxon>Pseudonocardiales</taxon>
        <taxon>Pseudonocardiaceae</taxon>
        <taxon>Kutzneria</taxon>
    </lineage>
</organism>
<evidence type="ECO:0000313" key="1">
    <source>
        <dbReference type="EMBL" id="MFC0541872.1"/>
    </source>
</evidence>
<name>A0ABV6MP36_9PSEU</name>
<gene>
    <name evidence="1" type="ORF">ACFFH7_10295</name>
</gene>
<keyword evidence="2" id="KW-1185">Reference proteome</keyword>
<proteinExistence type="predicted"/>
<accession>A0ABV6MP36</accession>
<comment type="caution">
    <text evidence="1">The sequence shown here is derived from an EMBL/GenBank/DDBJ whole genome shotgun (WGS) entry which is preliminary data.</text>
</comment>
<dbReference type="Proteomes" id="UP001589810">
    <property type="component" value="Unassembled WGS sequence"/>
</dbReference>
<evidence type="ECO:0000313" key="2">
    <source>
        <dbReference type="Proteomes" id="UP001589810"/>
    </source>
</evidence>
<dbReference type="RefSeq" id="WP_273942093.1">
    <property type="nucleotide sequence ID" value="NZ_CP097263.1"/>
</dbReference>
<reference evidence="1 2" key="1">
    <citation type="submission" date="2024-09" db="EMBL/GenBank/DDBJ databases">
        <authorList>
            <person name="Sun Q."/>
            <person name="Mori K."/>
        </authorList>
    </citation>
    <scope>NUCLEOTIDE SEQUENCE [LARGE SCALE GENOMIC DNA]</scope>
    <source>
        <strain evidence="1 2">TBRC 1432</strain>
    </source>
</reference>